<keyword evidence="11" id="KW-0998">Cell outer membrane</keyword>
<keyword evidence="7" id="KW-0408">Iron</keyword>
<evidence type="ECO:0000313" key="16">
    <source>
        <dbReference type="EMBL" id="BDX08276.1"/>
    </source>
</evidence>
<evidence type="ECO:0000256" key="2">
    <source>
        <dbReference type="ARBA" id="ARBA00022448"/>
    </source>
</evidence>
<dbReference type="InterPro" id="IPR000531">
    <property type="entry name" value="Beta-barrel_TonB"/>
</dbReference>
<feature type="domain" description="TonB-dependent receptor plug" evidence="15">
    <location>
        <begin position="66"/>
        <end position="163"/>
    </location>
</feature>
<dbReference type="GO" id="GO:0009279">
    <property type="term" value="C:cell outer membrane"/>
    <property type="evidence" value="ECO:0007669"/>
    <property type="project" value="UniProtKB-SubCell"/>
</dbReference>
<dbReference type="Pfam" id="PF00593">
    <property type="entry name" value="TonB_dep_Rec_b-barrel"/>
    <property type="match status" value="1"/>
</dbReference>
<evidence type="ECO:0000256" key="10">
    <source>
        <dbReference type="ARBA" id="ARBA00023136"/>
    </source>
</evidence>
<keyword evidence="10 12" id="KW-0472">Membrane</keyword>
<evidence type="ECO:0000256" key="13">
    <source>
        <dbReference type="SAM" id="SignalP"/>
    </source>
</evidence>
<keyword evidence="4" id="KW-0410">Iron transport</keyword>
<accession>A0AA48HNZ2</accession>
<sequence length="767" mass="83576">MSNTQTQANRLTLKQTSLAMAVSLALSAGAFAQESEAQSPDEGAKKQDLYEQIIVTGTASGKAVRKVDTSFATTSLSAEDIKKLVPKSTADVFKAIPGVWAESSGGVSGANVFVRGFPSTGDAPFLTLQLQGVPVFQPPTLSFLENSTLFRVDETISFMDGLRGGPNSVVSNGQPGLTTNFLLKEGGPTTEGLLKYTTSSYDLQRLDGVLSGELAEDFYYMIGGYVQQSPGIRDAGFNSEKGQQFTINLTKELDNGKLNFFTRVTDDHGAWYLPTPLVEGVDNEYTQLGTLNRQATIQYGPDGTSESFDFGEGRGWEGSITGGSINLELGNGWTFVDRFAFTKGDADTLGLVPNGSAVALSEVADNGSTAIGAVTGTEYNGSTLVQQIGRWVVRKEIESFTNDLALTKAGDSFEATIGLYASDYSAKDWWSLGNQSYHVIAQGGENLTGIDCNDNADSCGWNYDINSAGDGKTTAFYGAVDYQFTDQLSADIGLRFENHEIEYSVDEGLDGVITKVVQYDESDTSWTTGLNYQFENNSGVFLRASEGSKMPYFDDFRDNYGAYEAGSDLIFDVTQYEFGYKLARNNYNLYATAFFNESESSQTPFPSAPSQRFITEAMGVEVDAAWFNDDGLSVTLNATIQDTEITESDSNPELIGNEVQRQPGWQLRVTPNYDFEIGNFMASAYANVIMVDDRYSNNENTVVLEGYEQLDVGFALLSEEGLKFELSMQNITDEDGLTEGDPRNPTAPNGRFIMPRTATFSVSYEFY</sequence>
<organism evidence="16 17">
    <name type="scientific">Planctobacterium marinum</name>
    <dbReference type="NCBI Taxonomy" id="1631968"/>
    <lineage>
        <taxon>Bacteria</taxon>
        <taxon>Pseudomonadati</taxon>
        <taxon>Pseudomonadota</taxon>
        <taxon>Gammaproteobacteria</taxon>
        <taxon>Alteromonadales</taxon>
        <taxon>Alteromonadaceae</taxon>
        <taxon>Planctobacterium</taxon>
    </lineage>
</organism>
<reference evidence="16" key="1">
    <citation type="submission" date="2023-01" db="EMBL/GenBank/DDBJ databases">
        <title>Complete genome sequence of Planctobacterium marinum strain Dej080120_11.</title>
        <authorList>
            <person name="Ueki S."/>
            <person name="Maruyama F."/>
        </authorList>
    </citation>
    <scope>NUCLEOTIDE SEQUENCE</scope>
    <source>
        <strain evidence="16">Dej080120_11</strain>
    </source>
</reference>
<keyword evidence="5" id="KW-0812">Transmembrane</keyword>
<keyword evidence="16" id="KW-0675">Receptor</keyword>
<proteinExistence type="inferred from homology"/>
<dbReference type="AlphaFoldDB" id="A0AA48HNZ2"/>
<evidence type="ECO:0000256" key="8">
    <source>
        <dbReference type="ARBA" id="ARBA00023065"/>
    </source>
</evidence>
<dbReference type="Pfam" id="PF07715">
    <property type="entry name" value="Plug"/>
    <property type="match status" value="1"/>
</dbReference>
<evidence type="ECO:0000256" key="4">
    <source>
        <dbReference type="ARBA" id="ARBA00022496"/>
    </source>
</evidence>
<dbReference type="Proteomes" id="UP001333710">
    <property type="component" value="Chromosome"/>
</dbReference>
<keyword evidence="2" id="KW-0813">Transport</keyword>
<feature type="signal peptide" evidence="13">
    <location>
        <begin position="1"/>
        <end position="32"/>
    </location>
</feature>
<dbReference type="RefSeq" id="WP_338294348.1">
    <property type="nucleotide sequence ID" value="NZ_AP027272.1"/>
</dbReference>
<dbReference type="PANTHER" id="PTHR32552:SF89">
    <property type="entry name" value="CATECHOLATE SIDEROPHORE RECEPTOR FIU"/>
    <property type="match status" value="1"/>
</dbReference>
<dbReference type="Gene3D" id="2.40.170.20">
    <property type="entry name" value="TonB-dependent receptor, beta-barrel domain"/>
    <property type="match status" value="1"/>
</dbReference>
<keyword evidence="8" id="KW-0406">Ion transport</keyword>
<name>A0AA48HNZ2_9ALTE</name>
<evidence type="ECO:0000256" key="7">
    <source>
        <dbReference type="ARBA" id="ARBA00023004"/>
    </source>
</evidence>
<keyword evidence="9 12" id="KW-0798">TonB box</keyword>
<evidence type="ECO:0000256" key="11">
    <source>
        <dbReference type="ARBA" id="ARBA00023237"/>
    </source>
</evidence>
<feature type="domain" description="TonB-dependent receptor-like beta-barrel" evidence="14">
    <location>
        <begin position="420"/>
        <end position="716"/>
    </location>
</feature>
<dbReference type="Gene3D" id="2.170.130.10">
    <property type="entry name" value="TonB-dependent receptor, plug domain"/>
    <property type="match status" value="1"/>
</dbReference>
<keyword evidence="17" id="KW-1185">Reference proteome</keyword>
<dbReference type="GO" id="GO:0015344">
    <property type="term" value="F:siderophore uptake transmembrane transporter activity"/>
    <property type="evidence" value="ECO:0007669"/>
    <property type="project" value="TreeGrafter"/>
</dbReference>
<evidence type="ECO:0000259" key="15">
    <source>
        <dbReference type="Pfam" id="PF07715"/>
    </source>
</evidence>
<evidence type="ECO:0000256" key="3">
    <source>
        <dbReference type="ARBA" id="ARBA00022452"/>
    </source>
</evidence>
<comment type="subcellular location">
    <subcellularLocation>
        <location evidence="1">Cell outer membrane</location>
        <topology evidence="1">Multi-pass membrane protein</topology>
    </subcellularLocation>
</comment>
<evidence type="ECO:0000256" key="9">
    <source>
        <dbReference type="ARBA" id="ARBA00023077"/>
    </source>
</evidence>
<dbReference type="InterPro" id="IPR036942">
    <property type="entry name" value="Beta-barrel_TonB_sf"/>
</dbReference>
<evidence type="ECO:0000256" key="1">
    <source>
        <dbReference type="ARBA" id="ARBA00004571"/>
    </source>
</evidence>
<gene>
    <name evidence="16" type="primary">fhuA</name>
    <name evidence="16" type="ORF">MACH26_37970</name>
</gene>
<evidence type="ECO:0000256" key="6">
    <source>
        <dbReference type="ARBA" id="ARBA00022729"/>
    </source>
</evidence>
<dbReference type="KEGG" id="pmaw:MACH26_37970"/>
<feature type="chain" id="PRO_5041253372" evidence="13">
    <location>
        <begin position="33"/>
        <end position="767"/>
    </location>
</feature>
<dbReference type="InterPro" id="IPR039426">
    <property type="entry name" value="TonB-dep_rcpt-like"/>
</dbReference>
<evidence type="ECO:0000259" key="14">
    <source>
        <dbReference type="Pfam" id="PF00593"/>
    </source>
</evidence>
<evidence type="ECO:0000256" key="5">
    <source>
        <dbReference type="ARBA" id="ARBA00022692"/>
    </source>
</evidence>
<keyword evidence="3" id="KW-1134">Transmembrane beta strand</keyword>
<dbReference type="PANTHER" id="PTHR32552">
    <property type="entry name" value="FERRICHROME IRON RECEPTOR-RELATED"/>
    <property type="match status" value="1"/>
</dbReference>
<dbReference type="SUPFAM" id="SSF56935">
    <property type="entry name" value="Porins"/>
    <property type="match status" value="1"/>
</dbReference>
<dbReference type="InterPro" id="IPR012910">
    <property type="entry name" value="Plug_dom"/>
</dbReference>
<dbReference type="EMBL" id="AP027272">
    <property type="protein sequence ID" value="BDX08276.1"/>
    <property type="molecule type" value="Genomic_DNA"/>
</dbReference>
<protein>
    <submittedName>
        <fullName evidence="16">TonB-dependent receptor</fullName>
    </submittedName>
</protein>
<keyword evidence="6 13" id="KW-0732">Signal</keyword>
<evidence type="ECO:0000256" key="12">
    <source>
        <dbReference type="RuleBase" id="RU003357"/>
    </source>
</evidence>
<comment type="similarity">
    <text evidence="12">Belongs to the TonB-dependent receptor family.</text>
</comment>
<evidence type="ECO:0000313" key="17">
    <source>
        <dbReference type="Proteomes" id="UP001333710"/>
    </source>
</evidence>
<dbReference type="InterPro" id="IPR037066">
    <property type="entry name" value="Plug_dom_sf"/>
</dbReference>